<dbReference type="Proteomes" id="UP000678393">
    <property type="component" value="Unassembled WGS sequence"/>
</dbReference>
<comment type="subcellular location">
    <subcellularLocation>
        <location evidence="1">Nucleus</location>
    </subcellularLocation>
</comment>
<feature type="region of interest" description="Disordered" evidence="4">
    <location>
        <begin position="264"/>
        <end position="316"/>
    </location>
</feature>
<organism evidence="5 6">
    <name type="scientific">Candidula unifasciata</name>
    <dbReference type="NCBI Taxonomy" id="100452"/>
    <lineage>
        <taxon>Eukaryota</taxon>
        <taxon>Metazoa</taxon>
        <taxon>Spiralia</taxon>
        <taxon>Lophotrochozoa</taxon>
        <taxon>Mollusca</taxon>
        <taxon>Gastropoda</taxon>
        <taxon>Heterobranchia</taxon>
        <taxon>Euthyneura</taxon>
        <taxon>Panpulmonata</taxon>
        <taxon>Eupulmonata</taxon>
        <taxon>Stylommatophora</taxon>
        <taxon>Helicina</taxon>
        <taxon>Helicoidea</taxon>
        <taxon>Geomitridae</taxon>
        <taxon>Candidula</taxon>
    </lineage>
</organism>
<name>A0A8S3Z460_9EUPU</name>
<sequence length="316" mass="34828">MAAPVYTDMNVLRQPNLSDVIDLGIELGFEQFAINYVVSSLQGGKGKKNEKLIVPPPAEVLLNDESVRSIQKRCASFKQLSRLTAVLEDASNTHRLGAADIQAYDIIAVQVTNEKTFQLACSTLDVDIICFNLSESLGFSLKRAMINLAAKRGIHFEIVYSPALQENTVKRNTISNAMSLIRAGGGKNVIISSGSEQPIDLRSPYDVINLARLFGLSHSQAKDAICRNCRAVLKHAESRKTCKSVVSVIKSSNLSVKEQWVLHQKNTREDSKKTDADMDSSEEDNTEDAHGNLMDSDCEAEMSDALEEPEKKKIKL</sequence>
<dbReference type="AlphaFoldDB" id="A0A8S3Z460"/>
<feature type="compositionally biased region" description="Basic and acidic residues" evidence="4">
    <location>
        <begin position="266"/>
        <end position="276"/>
    </location>
</feature>
<dbReference type="PANTHER" id="PTHR13031">
    <property type="entry name" value="RIBONUCLEASE P SUBUNIT P30"/>
    <property type="match status" value="1"/>
</dbReference>
<keyword evidence="3" id="KW-0819">tRNA processing</keyword>
<dbReference type="InterPro" id="IPR002738">
    <property type="entry name" value="RNase_P_p30"/>
</dbReference>
<comment type="similarity">
    <text evidence="2">Belongs to the eukaryotic/archaeal RNase P protein component 3 family.</text>
</comment>
<reference evidence="5" key="1">
    <citation type="submission" date="2021-04" db="EMBL/GenBank/DDBJ databases">
        <authorList>
            <consortium name="Molecular Ecology Group"/>
        </authorList>
    </citation>
    <scope>NUCLEOTIDE SEQUENCE</scope>
</reference>
<dbReference type="OrthoDB" id="17948at2759"/>
<keyword evidence="6" id="KW-1185">Reference proteome</keyword>
<protein>
    <submittedName>
        <fullName evidence="5">Uncharacterized protein</fullName>
    </submittedName>
</protein>
<dbReference type="PANTHER" id="PTHR13031:SF0">
    <property type="entry name" value="RIBONUCLEASE P PROTEIN SUBUNIT P30"/>
    <property type="match status" value="1"/>
</dbReference>
<evidence type="ECO:0000313" key="6">
    <source>
        <dbReference type="Proteomes" id="UP000678393"/>
    </source>
</evidence>
<evidence type="ECO:0000256" key="3">
    <source>
        <dbReference type="ARBA" id="ARBA00022694"/>
    </source>
</evidence>
<gene>
    <name evidence="5" type="ORF">CUNI_LOCUS9851</name>
</gene>
<dbReference type="SUPFAM" id="SSF89550">
    <property type="entry name" value="PHP domain-like"/>
    <property type="match status" value="1"/>
</dbReference>
<dbReference type="GO" id="GO:0005655">
    <property type="term" value="C:nucleolar ribonuclease P complex"/>
    <property type="evidence" value="ECO:0007669"/>
    <property type="project" value="TreeGrafter"/>
</dbReference>
<dbReference type="Pfam" id="PF01876">
    <property type="entry name" value="RNase_P_p30"/>
    <property type="match status" value="1"/>
</dbReference>
<evidence type="ECO:0000256" key="1">
    <source>
        <dbReference type="ARBA" id="ARBA00004123"/>
    </source>
</evidence>
<feature type="compositionally biased region" description="Acidic residues" evidence="4">
    <location>
        <begin position="296"/>
        <end position="307"/>
    </location>
</feature>
<dbReference type="GO" id="GO:0003723">
    <property type="term" value="F:RNA binding"/>
    <property type="evidence" value="ECO:0007669"/>
    <property type="project" value="TreeGrafter"/>
</dbReference>
<dbReference type="InterPro" id="IPR016195">
    <property type="entry name" value="Pol/histidinol_Pase-like"/>
</dbReference>
<dbReference type="GO" id="GO:0008033">
    <property type="term" value="P:tRNA processing"/>
    <property type="evidence" value="ECO:0007669"/>
    <property type="project" value="UniProtKB-KW"/>
</dbReference>
<evidence type="ECO:0000256" key="4">
    <source>
        <dbReference type="SAM" id="MobiDB-lite"/>
    </source>
</evidence>
<accession>A0A8S3Z460</accession>
<dbReference type="EMBL" id="CAJHNH020001750">
    <property type="protein sequence ID" value="CAG5124293.1"/>
    <property type="molecule type" value="Genomic_DNA"/>
</dbReference>
<proteinExistence type="inferred from homology"/>
<evidence type="ECO:0000313" key="5">
    <source>
        <dbReference type="EMBL" id="CAG5124293.1"/>
    </source>
</evidence>
<evidence type="ECO:0000256" key="2">
    <source>
        <dbReference type="ARBA" id="ARBA00007331"/>
    </source>
</evidence>
<dbReference type="Gene3D" id="3.20.20.140">
    <property type="entry name" value="Metal-dependent hydrolases"/>
    <property type="match status" value="1"/>
</dbReference>
<comment type="caution">
    <text evidence="5">The sequence shown here is derived from an EMBL/GenBank/DDBJ whole genome shotgun (WGS) entry which is preliminary data.</text>
</comment>
<feature type="compositionally biased region" description="Acidic residues" evidence="4">
    <location>
        <begin position="277"/>
        <end position="286"/>
    </location>
</feature>